<dbReference type="GO" id="GO:0006412">
    <property type="term" value="P:translation"/>
    <property type="evidence" value="ECO:0007669"/>
    <property type="project" value="TreeGrafter"/>
</dbReference>
<evidence type="ECO:0000313" key="2">
    <source>
        <dbReference type="EMBL" id="KRM14215.1"/>
    </source>
</evidence>
<dbReference type="PANTHER" id="PTHR10724:SF10">
    <property type="entry name" value="S1 RNA-BINDING DOMAIN-CONTAINING PROTEIN 1"/>
    <property type="match status" value="1"/>
</dbReference>
<keyword evidence="3" id="KW-1185">Reference proteome</keyword>
<dbReference type="GO" id="GO:0005737">
    <property type="term" value="C:cytoplasm"/>
    <property type="evidence" value="ECO:0007669"/>
    <property type="project" value="UniProtKB-ARBA"/>
</dbReference>
<accession>A0A0R1W8Y0</accession>
<dbReference type="FunFam" id="2.40.50.140:FF:000051">
    <property type="entry name" value="RNA-binding transcriptional accessory protein"/>
    <property type="match status" value="1"/>
</dbReference>
<dbReference type="AlphaFoldDB" id="A0A0R1W8Y0"/>
<dbReference type="PANTHER" id="PTHR10724">
    <property type="entry name" value="30S RIBOSOMAL PROTEIN S1"/>
    <property type="match status" value="1"/>
</dbReference>
<dbReference type="Pfam" id="PF00575">
    <property type="entry name" value="S1"/>
    <property type="match status" value="1"/>
</dbReference>
<sequence length="137" mass="15637">MKIKKGGKAMRIGDRLTGTISGIQSYGVFVKLDDEHQGLIHISELKHGFVSDLNSKYKVGDKVDVVVMGIDEYNQKISLSMRALQPEEIGRPILHKHFWTDYRNHIGYKTIAQHKNEWVKTAIKGISEKKQKNSTFL</sequence>
<evidence type="ECO:0000259" key="1">
    <source>
        <dbReference type="PROSITE" id="PS50126"/>
    </source>
</evidence>
<proteinExistence type="predicted"/>
<dbReference type="GO" id="GO:0003729">
    <property type="term" value="F:mRNA binding"/>
    <property type="evidence" value="ECO:0007669"/>
    <property type="project" value="TreeGrafter"/>
</dbReference>
<gene>
    <name evidence="2" type="ORF">FD31_GL002046</name>
</gene>
<name>A0A0R1W8Y0_9LACO</name>
<dbReference type="InterPro" id="IPR050437">
    <property type="entry name" value="Ribos_protein_bS1-like"/>
</dbReference>
<protein>
    <submittedName>
        <fullName evidence="2">General stress protein 13</fullName>
    </submittedName>
</protein>
<dbReference type="EMBL" id="AZFV01000046">
    <property type="protein sequence ID" value="KRM14215.1"/>
    <property type="molecule type" value="Genomic_DNA"/>
</dbReference>
<dbReference type="NCBIfam" id="NF040579">
    <property type="entry name" value="S1_dom_CvfD"/>
    <property type="match status" value="1"/>
</dbReference>
<dbReference type="InterPro" id="IPR012340">
    <property type="entry name" value="NA-bd_OB-fold"/>
</dbReference>
<dbReference type="SUPFAM" id="SSF50249">
    <property type="entry name" value="Nucleic acid-binding proteins"/>
    <property type="match status" value="1"/>
</dbReference>
<dbReference type="GO" id="GO:0003735">
    <property type="term" value="F:structural constituent of ribosome"/>
    <property type="evidence" value="ECO:0007669"/>
    <property type="project" value="TreeGrafter"/>
</dbReference>
<evidence type="ECO:0000313" key="3">
    <source>
        <dbReference type="Proteomes" id="UP000051302"/>
    </source>
</evidence>
<dbReference type="Gene3D" id="2.40.50.140">
    <property type="entry name" value="Nucleic acid-binding proteins"/>
    <property type="match status" value="1"/>
</dbReference>
<feature type="domain" description="S1 motif" evidence="1">
    <location>
        <begin position="13"/>
        <end position="82"/>
    </location>
</feature>
<dbReference type="STRING" id="1423774.FD31_GL002046"/>
<dbReference type="InterPro" id="IPR003029">
    <property type="entry name" value="S1_domain"/>
</dbReference>
<dbReference type="SMART" id="SM00316">
    <property type="entry name" value="S1"/>
    <property type="match status" value="1"/>
</dbReference>
<dbReference type="Proteomes" id="UP000051302">
    <property type="component" value="Unassembled WGS sequence"/>
</dbReference>
<organism evidence="2 3">
    <name type="scientific">Companilactobacillus nantensis DSM 16982</name>
    <dbReference type="NCBI Taxonomy" id="1423774"/>
    <lineage>
        <taxon>Bacteria</taxon>
        <taxon>Bacillati</taxon>
        <taxon>Bacillota</taxon>
        <taxon>Bacilli</taxon>
        <taxon>Lactobacillales</taxon>
        <taxon>Lactobacillaceae</taxon>
        <taxon>Companilactobacillus</taxon>
    </lineage>
</organism>
<reference evidence="2 3" key="1">
    <citation type="journal article" date="2015" name="Genome Announc.">
        <title>Expanding the biotechnology potential of lactobacilli through comparative genomics of 213 strains and associated genera.</title>
        <authorList>
            <person name="Sun Z."/>
            <person name="Harris H.M."/>
            <person name="McCann A."/>
            <person name="Guo C."/>
            <person name="Argimon S."/>
            <person name="Zhang W."/>
            <person name="Yang X."/>
            <person name="Jeffery I.B."/>
            <person name="Cooney J.C."/>
            <person name="Kagawa T.F."/>
            <person name="Liu W."/>
            <person name="Song Y."/>
            <person name="Salvetti E."/>
            <person name="Wrobel A."/>
            <person name="Rasinkangas P."/>
            <person name="Parkhill J."/>
            <person name="Rea M.C."/>
            <person name="O'Sullivan O."/>
            <person name="Ritari J."/>
            <person name="Douillard F.P."/>
            <person name="Paul Ross R."/>
            <person name="Yang R."/>
            <person name="Briner A.E."/>
            <person name="Felis G.E."/>
            <person name="de Vos W.M."/>
            <person name="Barrangou R."/>
            <person name="Klaenhammer T.R."/>
            <person name="Caufield P.W."/>
            <person name="Cui Y."/>
            <person name="Zhang H."/>
            <person name="O'Toole P.W."/>
        </authorList>
    </citation>
    <scope>NUCLEOTIDE SEQUENCE [LARGE SCALE GENOMIC DNA]</scope>
    <source>
        <strain evidence="2 3">DSM 16982</strain>
    </source>
</reference>
<dbReference type="PROSITE" id="PS50126">
    <property type="entry name" value="S1"/>
    <property type="match status" value="1"/>
</dbReference>
<dbReference type="PATRIC" id="fig|1423774.3.peg.2125"/>
<comment type="caution">
    <text evidence="2">The sequence shown here is derived from an EMBL/GenBank/DDBJ whole genome shotgun (WGS) entry which is preliminary data.</text>
</comment>